<organism evidence="3">
    <name type="scientific">hydrothermal vent metagenome</name>
    <dbReference type="NCBI Taxonomy" id="652676"/>
    <lineage>
        <taxon>unclassified sequences</taxon>
        <taxon>metagenomes</taxon>
        <taxon>ecological metagenomes</taxon>
    </lineage>
</organism>
<reference evidence="3" key="1">
    <citation type="submission" date="2018-06" db="EMBL/GenBank/DDBJ databases">
        <authorList>
            <person name="Zhirakovskaya E."/>
        </authorList>
    </citation>
    <scope>NUCLEOTIDE SEQUENCE</scope>
</reference>
<dbReference type="InterPro" id="IPR036280">
    <property type="entry name" value="Multihaem_cyt_sf"/>
</dbReference>
<protein>
    <submittedName>
        <fullName evidence="3">Probable cytochrome oxidase (Cbb3-type)</fullName>
    </submittedName>
</protein>
<dbReference type="GO" id="GO:0020037">
    <property type="term" value="F:heme binding"/>
    <property type="evidence" value="ECO:0007669"/>
    <property type="project" value="InterPro"/>
</dbReference>
<sequence length="440" mass="49929">MPASDKNWYSLKKLHLVFAVSAAALFIATLWMIKKDHKDNSYEWPAYQTTFDEIQIERNKRALQSMTTDEFKKQKKTLEEARDLAQKKIDKNADQVNSLKDQIKNLAHQFDLAKRADKNRKAFWTKAKADRDLAVRDGKTGDQLKPYLDTVNKEYSEVKKLSVDLEEKTKSLNDAKAKMAEITKEKGLASAKLEVLLADLKRVKASQEKLDPEGIFSSWKRSAMKMPIINGFNSPNKIEQVWLPELKIQLGPVRVARFDRCITCHQAEDKVLAGNQPAYPHGDTGTNNVKDWVTQNKYPHPFATHPNTDLYLTSTSPHPMATFGCTICHDGQGSGTNFSNASHTPNSPHQNDKWGKSLNYASNHYWEYPMQPKRFIESSCLKCHHNVTELGVNPKFGATAPKLVRGFELVKKYGCFGCHEIKGFEGNKQFGPDLRLEPST</sequence>
<accession>A0A3B1E6N7</accession>
<keyword evidence="2" id="KW-0472">Membrane</keyword>
<feature type="transmembrane region" description="Helical" evidence="2">
    <location>
        <begin position="14"/>
        <end position="33"/>
    </location>
</feature>
<dbReference type="SUPFAM" id="SSF48695">
    <property type="entry name" value="Multiheme cytochromes"/>
    <property type="match status" value="1"/>
</dbReference>
<feature type="non-terminal residue" evidence="3">
    <location>
        <position position="440"/>
    </location>
</feature>
<evidence type="ECO:0000256" key="1">
    <source>
        <dbReference type="SAM" id="Coils"/>
    </source>
</evidence>
<keyword evidence="2" id="KW-0812">Transmembrane</keyword>
<dbReference type="GO" id="GO:0009055">
    <property type="term" value="F:electron transfer activity"/>
    <property type="evidence" value="ECO:0007669"/>
    <property type="project" value="InterPro"/>
</dbReference>
<feature type="coiled-coil region" evidence="1">
    <location>
        <begin position="148"/>
        <end position="185"/>
    </location>
</feature>
<name>A0A3B1E6N7_9ZZZZ</name>
<evidence type="ECO:0000313" key="3">
    <source>
        <dbReference type="EMBL" id="VAX38917.1"/>
    </source>
</evidence>
<keyword evidence="2" id="KW-1133">Transmembrane helix</keyword>
<keyword evidence="1" id="KW-0175">Coiled coil</keyword>
<gene>
    <name evidence="3" type="ORF">MNBD_PLANCTO02-3338</name>
</gene>
<dbReference type="Gene3D" id="1.10.760.10">
    <property type="entry name" value="Cytochrome c-like domain"/>
    <property type="match status" value="1"/>
</dbReference>
<evidence type="ECO:0000256" key="2">
    <source>
        <dbReference type="SAM" id="Phobius"/>
    </source>
</evidence>
<proteinExistence type="predicted"/>
<dbReference type="AlphaFoldDB" id="A0A3B1E6N7"/>
<feature type="coiled-coil region" evidence="1">
    <location>
        <begin position="68"/>
        <end position="116"/>
    </location>
</feature>
<dbReference type="InterPro" id="IPR036909">
    <property type="entry name" value="Cyt_c-like_dom_sf"/>
</dbReference>
<dbReference type="EMBL" id="UOGL01000276">
    <property type="protein sequence ID" value="VAX38917.1"/>
    <property type="molecule type" value="Genomic_DNA"/>
</dbReference>